<dbReference type="InterPro" id="IPR002912">
    <property type="entry name" value="ACT_dom"/>
</dbReference>
<dbReference type="STRING" id="187979.ERS852385_01869"/>
<proteinExistence type="inferred from homology"/>
<accession>A0A174BHW6</accession>
<reference evidence="3 4" key="1">
    <citation type="submission" date="2015-09" db="EMBL/GenBank/DDBJ databases">
        <authorList>
            <consortium name="Pathogen Informatics"/>
        </authorList>
    </citation>
    <scope>NUCLEOTIDE SEQUENCE [LARGE SCALE GENOMIC DNA]</scope>
    <source>
        <strain evidence="3 4">2789STDY5608828</strain>
    </source>
</reference>
<dbReference type="SUPFAM" id="SSF55021">
    <property type="entry name" value="ACT-like"/>
    <property type="match status" value="1"/>
</dbReference>
<dbReference type="NCBIfam" id="NF001220">
    <property type="entry name" value="PRK00194.1"/>
    <property type="match status" value="1"/>
</dbReference>
<dbReference type="Gene3D" id="3.30.70.260">
    <property type="match status" value="1"/>
</dbReference>
<dbReference type="InterPro" id="IPR022986">
    <property type="entry name" value="UPF0237_ACT"/>
</dbReference>
<evidence type="ECO:0000313" key="4">
    <source>
        <dbReference type="Proteomes" id="UP000095546"/>
    </source>
</evidence>
<protein>
    <recommendedName>
        <fullName evidence="1">UPF0237 protein ERS852385_01869</fullName>
    </recommendedName>
</protein>
<dbReference type="PANTHER" id="PTHR34875:SF6">
    <property type="entry name" value="UPF0237 PROTEIN MJ1558"/>
    <property type="match status" value="1"/>
</dbReference>
<dbReference type="InterPro" id="IPR050990">
    <property type="entry name" value="UPF0237/GcvR_regulator"/>
</dbReference>
<dbReference type="eggNOG" id="COG3830">
    <property type="taxonomic scope" value="Bacteria"/>
</dbReference>
<feature type="domain" description="ACT" evidence="2">
    <location>
        <begin position="4"/>
        <end position="78"/>
    </location>
</feature>
<dbReference type="GeneID" id="83708781"/>
<comment type="similarity">
    <text evidence="1">Belongs to the UPF0237 family.</text>
</comment>
<evidence type="ECO:0000256" key="1">
    <source>
        <dbReference type="HAMAP-Rule" id="MF_01054"/>
    </source>
</evidence>
<dbReference type="PROSITE" id="PS51671">
    <property type="entry name" value="ACT"/>
    <property type="match status" value="1"/>
</dbReference>
<sequence>MKLVVTVVGKDRVGIIAMVSQILAENNVNILNINQNIMDGFFNMVMIAEISASKINLVELQKTLKEKGKEINVDIKAQHEDIFNVMHNV</sequence>
<dbReference type="RefSeq" id="WP_036375285.1">
    <property type="nucleotide sequence ID" value="NZ_CABIWZ010000018.1"/>
</dbReference>
<evidence type="ECO:0000259" key="2">
    <source>
        <dbReference type="PROSITE" id="PS51671"/>
    </source>
</evidence>
<evidence type="ECO:0000313" key="3">
    <source>
        <dbReference type="EMBL" id="CUN99206.1"/>
    </source>
</evidence>
<dbReference type="EMBL" id="CYYU01000018">
    <property type="protein sequence ID" value="CUN99206.1"/>
    <property type="molecule type" value="Genomic_DNA"/>
</dbReference>
<organism evidence="3 4">
    <name type="scientific">Mitsuokella jalaludinii</name>
    <dbReference type="NCBI Taxonomy" id="187979"/>
    <lineage>
        <taxon>Bacteria</taxon>
        <taxon>Bacillati</taxon>
        <taxon>Bacillota</taxon>
        <taxon>Negativicutes</taxon>
        <taxon>Selenomonadales</taxon>
        <taxon>Selenomonadaceae</taxon>
        <taxon>Mitsuokella</taxon>
    </lineage>
</organism>
<dbReference type="OrthoDB" id="9803078at2"/>
<gene>
    <name evidence="3" type="ORF">ERS852385_01869</name>
</gene>
<keyword evidence="4" id="KW-1185">Reference proteome</keyword>
<dbReference type="Pfam" id="PF13740">
    <property type="entry name" value="ACT_6"/>
    <property type="match status" value="1"/>
</dbReference>
<dbReference type="InterPro" id="IPR045865">
    <property type="entry name" value="ACT-like_dom_sf"/>
</dbReference>
<dbReference type="CDD" id="cd04872">
    <property type="entry name" value="ACT_1ZPV"/>
    <property type="match status" value="1"/>
</dbReference>
<dbReference type="HAMAP" id="MF_01054">
    <property type="entry name" value="UPF0237"/>
    <property type="match status" value="1"/>
</dbReference>
<dbReference type="Proteomes" id="UP000095546">
    <property type="component" value="Unassembled WGS sequence"/>
</dbReference>
<dbReference type="PANTHER" id="PTHR34875">
    <property type="entry name" value="UPF0237 PROTEIN MJ1558"/>
    <property type="match status" value="1"/>
</dbReference>
<dbReference type="AlphaFoldDB" id="A0A174BHW6"/>
<name>A0A174BHW6_9FIRM</name>